<dbReference type="OrthoDB" id="9794294at2"/>
<name>A0A1U6JH47_9CLOT</name>
<evidence type="ECO:0000256" key="4">
    <source>
        <dbReference type="ARBA" id="ARBA00023316"/>
    </source>
</evidence>
<evidence type="ECO:0000256" key="3">
    <source>
        <dbReference type="ARBA" id="ARBA00022801"/>
    </source>
</evidence>
<keyword evidence="4" id="KW-0961">Cell wall biogenesis/degradation</keyword>
<evidence type="ECO:0000313" key="8">
    <source>
        <dbReference type="Proteomes" id="UP000190476"/>
    </source>
</evidence>
<dbReference type="EMBL" id="LT799839">
    <property type="protein sequence ID" value="SLK19609.1"/>
    <property type="molecule type" value="Genomic_DNA"/>
</dbReference>
<dbReference type="Pfam" id="PF08460">
    <property type="entry name" value="SH3_5"/>
    <property type="match status" value="1"/>
</dbReference>
<dbReference type="Gene3D" id="2.30.30.40">
    <property type="entry name" value="SH3 Domains"/>
    <property type="match status" value="1"/>
</dbReference>
<feature type="domain" description="N-acetylmuramoyl-L-alanine amidase" evidence="6">
    <location>
        <begin position="9"/>
        <end position="137"/>
    </location>
</feature>
<dbReference type="SMART" id="SM00644">
    <property type="entry name" value="Ami_2"/>
    <property type="match status" value="1"/>
</dbReference>
<dbReference type="PANTHER" id="PTHR30417">
    <property type="entry name" value="N-ACETYLMURAMOYL-L-ALANINE AMIDASE AMID"/>
    <property type="match status" value="1"/>
</dbReference>
<evidence type="ECO:0000259" key="6">
    <source>
        <dbReference type="SMART" id="SM00644"/>
    </source>
</evidence>
<comment type="catalytic activity">
    <reaction evidence="1">
        <text>Hydrolyzes the link between N-acetylmuramoyl residues and L-amino acid residues in certain cell-wall glycopeptides.</text>
        <dbReference type="EC" id="3.5.1.28"/>
    </reaction>
</comment>
<dbReference type="SMART" id="SM00287">
    <property type="entry name" value="SH3b"/>
    <property type="match status" value="1"/>
</dbReference>
<dbReference type="Proteomes" id="UP000190476">
    <property type="component" value="Chromosome I"/>
</dbReference>
<dbReference type="InterPro" id="IPR051206">
    <property type="entry name" value="NAMLAA_amidase_2"/>
</dbReference>
<reference evidence="8" key="1">
    <citation type="submission" date="2017-03" db="EMBL/GenBank/DDBJ databases">
        <authorList>
            <person name="Falquet L."/>
            <person name="Falquet L."/>
        </authorList>
    </citation>
    <scope>NUCLEOTIDE SEQUENCE [LARGE SCALE GENOMIC DNA]</scope>
</reference>
<evidence type="ECO:0000256" key="1">
    <source>
        <dbReference type="ARBA" id="ARBA00001561"/>
    </source>
</evidence>
<evidence type="ECO:0000259" key="5">
    <source>
        <dbReference type="SMART" id="SM00287"/>
    </source>
</evidence>
<dbReference type="AlphaFoldDB" id="A0A1U6JH47"/>
<dbReference type="Pfam" id="PF01510">
    <property type="entry name" value="Amidase_2"/>
    <property type="match status" value="1"/>
</dbReference>
<dbReference type="InterPro" id="IPR002502">
    <property type="entry name" value="Amidase_domain"/>
</dbReference>
<dbReference type="Gene3D" id="3.40.80.10">
    <property type="entry name" value="Peptidoglycan recognition protein-like"/>
    <property type="match status" value="1"/>
</dbReference>
<dbReference type="GeneID" id="66302042"/>
<dbReference type="GO" id="GO:0008745">
    <property type="term" value="F:N-acetylmuramoyl-L-alanine amidase activity"/>
    <property type="evidence" value="ECO:0007669"/>
    <property type="project" value="UniProtKB-EC"/>
</dbReference>
<dbReference type="GO" id="GO:0071555">
    <property type="term" value="P:cell wall organization"/>
    <property type="evidence" value="ECO:0007669"/>
    <property type="project" value="UniProtKB-KW"/>
</dbReference>
<evidence type="ECO:0000313" key="7">
    <source>
        <dbReference type="EMBL" id="SLK19609.1"/>
    </source>
</evidence>
<organism evidence="7 8">
    <name type="scientific">Clostridium chauvoei JF4335</name>
    <dbReference type="NCBI Taxonomy" id="1351755"/>
    <lineage>
        <taxon>Bacteria</taxon>
        <taxon>Bacillati</taxon>
        <taxon>Bacillota</taxon>
        <taxon>Clostridia</taxon>
        <taxon>Eubacteriales</taxon>
        <taxon>Clostridiaceae</taxon>
        <taxon>Clostridium</taxon>
    </lineage>
</organism>
<protein>
    <recommendedName>
        <fullName evidence="2">N-acetylmuramoyl-L-alanine amidase</fullName>
        <ecNumber evidence="2">3.5.1.28</ecNumber>
    </recommendedName>
</protein>
<feature type="domain" description="SH3b" evidence="5">
    <location>
        <begin position="277"/>
        <end position="345"/>
    </location>
</feature>
<proteinExistence type="predicted"/>
<dbReference type="SUPFAM" id="SSF55846">
    <property type="entry name" value="N-acetylmuramoyl-L-alanine amidase-like"/>
    <property type="match status" value="1"/>
</dbReference>
<dbReference type="InterPro" id="IPR036505">
    <property type="entry name" value="Amidase/PGRP_sf"/>
</dbReference>
<dbReference type="EC" id="3.5.1.28" evidence="2"/>
<dbReference type="CDD" id="cd06583">
    <property type="entry name" value="PGRP"/>
    <property type="match status" value="1"/>
</dbReference>
<dbReference type="STRING" id="1351755.CCH01_17190"/>
<gene>
    <name evidence="7" type="ORF">CCH01_17190</name>
</gene>
<dbReference type="PANTHER" id="PTHR30417:SF1">
    <property type="entry name" value="N-ACETYLMURAMOYL-L-ALANINE AMIDASE AMID"/>
    <property type="match status" value="1"/>
</dbReference>
<keyword evidence="8" id="KW-1185">Reference proteome</keyword>
<dbReference type="InterPro" id="IPR003646">
    <property type="entry name" value="SH3-like_bac-type"/>
</dbReference>
<dbReference type="RefSeq" id="WP_079481462.1">
    <property type="nucleotide sequence ID" value="NZ_CBML010000006.1"/>
</dbReference>
<sequence length="351" mass="40060">MLKIKRMISEYNYFEGNSIKYLVIHGTGNKTDTAINNAKYFNACDRQASAHYFVDDNDIVQVVEEFNGAWHCGDGYNRNGINNQNSIGIEMCCTNYTYSDATVKNTIELVKELQHKYGIPNERVVRHYDASYKCCPSGFADNNWEKWIEFKKMIDGEVIIPVVKVESQQQSELASGLYLNLKPHMESWSIYNMNVKPIKGNEFAYLAPSQYGGLSYRIIEDRGDVKVINTSCFGTVQIYAPKDNDSTFTDYPVYENGSNDEVSNEVDIKESIVKEYEEVGVCTVKCTLNIRNKPSINNEPIGTYEAGESFNYDYVVITDNYVWVSYISYTGVRRYVAITNRATGEKFAECE</sequence>
<dbReference type="GO" id="GO:0009254">
    <property type="term" value="P:peptidoglycan turnover"/>
    <property type="evidence" value="ECO:0007669"/>
    <property type="project" value="TreeGrafter"/>
</dbReference>
<evidence type="ECO:0000256" key="2">
    <source>
        <dbReference type="ARBA" id="ARBA00011901"/>
    </source>
</evidence>
<accession>A0A1U6JH47</accession>
<dbReference type="GO" id="GO:0009253">
    <property type="term" value="P:peptidoglycan catabolic process"/>
    <property type="evidence" value="ECO:0007669"/>
    <property type="project" value="InterPro"/>
</dbReference>
<keyword evidence="3" id="KW-0378">Hydrolase</keyword>